<comment type="caution">
    <text evidence="2">The sequence shown here is derived from an EMBL/GenBank/DDBJ whole genome shotgun (WGS) entry which is preliminary data.</text>
</comment>
<gene>
    <name evidence="2" type="ORF">DQ356_06465</name>
</gene>
<keyword evidence="1" id="KW-1133">Transmembrane helix</keyword>
<organism evidence="2 3">
    <name type="scientific">Chryseobacterium lacus</name>
    <dbReference type="NCBI Taxonomy" id="2058346"/>
    <lineage>
        <taxon>Bacteria</taxon>
        <taxon>Pseudomonadati</taxon>
        <taxon>Bacteroidota</taxon>
        <taxon>Flavobacteriia</taxon>
        <taxon>Flavobacteriales</taxon>
        <taxon>Weeksellaceae</taxon>
        <taxon>Chryseobacterium group</taxon>
        <taxon>Chryseobacterium</taxon>
    </lineage>
</organism>
<feature type="transmembrane region" description="Helical" evidence="1">
    <location>
        <begin position="37"/>
        <end position="60"/>
    </location>
</feature>
<dbReference type="Proteomes" id="UP000252172">
    <property type="component" value="Unassembled WGS sequence"/>
</dbReference>
<proteinExistence type="predicted"/>
<dbReference type="RefSeq" id="WP_114303657.1">
    <property type="nucleotide sequence ID" value="NZ_QPIE01000004.1"/>
</dbReference>
<evidence type="ECO:0008006" key="4">
    <source>
        <dbReference type="Google" id="ProtNLM"/>
    </source>
</evidence>
<dbReference type="EMBL" id="QPIE01000004">
    <property type="protein sequence ID" value="RCU43070.1"/>
    <property type="molecule type" value="Genomic_DNA"/>
</dbReference>
<dbReference type="OrthoDB" id="1049592at2"/>
<evidence type="ECO:0000256" key="1">
    <source>
        <dbReference type="SAM" id="Phobius"/>
    </source>
</evidence>
<accession>A0A368MYR7</accession>
<keyword evidence="1" id="KW-0472">Membrane</keyword>
<name>A0A368MYR7_9FLAO</name>
<keyword evidence="1" id="KW-0812">Transmembrane</keyword>
<keyword evidence="3" id="KW-1185">Reference proteome</keyword>
<reference evidence="2 3" key="1">
    <citation type="submission" date="2018-07" db="EMBL/GenBank/DDBJ databases">
        <title>Chryseobacterium lacus sp. nov., isolated from lake water.</title>
        <authorList>
            <person name="Li C.-M."/>
        </authorList>
    </citation>
    <scope>NUCLEOTIDE SEQUENCE [LARGE SCALE GENOMIC DNA]</scope>
    <source>
        <strain evidence="2 3">YLOS41</strain>
    </source>
</reference>
<evidence type="ECO:0000313" key="3">
    <source>
        <dbReference type="Proteomes" id="UP000252172"/>
    </source>
</evidence>
<sequence>MIQNITTNWNIFRILRLALGLFLMTEAIRTGNWFMTVFAAAMIIMPLLNIGCCAGGNCAVTDNKSSGSDTDEVEFEEVQSK</sequence>
<evidence type="ECO:0000313" key="2">
    <source>
        <dbReference type="EMBL" id="RCU43070.1"/>
    </source>
</evidence>
<dbReference type="AlphaFoldDB" id="A0A368MYR7"/>
<protein>
    <recommendedName>
        <fullName evidence="4">DUF2892 domain-containing protein</fullName>
    </recommendedName>
</protein>